<dbReference type="Gene3D" id="1.10.10.10">
    <property type="entry name" value="Winged helix-like DNA-binding domain superfamily/Winged helix DNA-binding domain"/>
    <property type="match status" value="1"/>
</dbReference>
<dbReference type="InterPro" id="IPR025199">
    <property type="entry name" value="FtsK_4TM"/>
</dbReference>
<dbReference type="InterPro" id="IPR018541">
    <property type="entry name" value="Ftsk_gamma"/>
</dbReference>
<dbReference type="SUPFAM" id="SSF52540">
    <property type="entry name" value="P-loop containing nucleoside triphosphate hydrolases"/>
    <property type="match status" value="1"/>
</dbReference>
<dbReference type="Gene3D" id="3.40.50.300">
    <property type="entry name" value="P-loop containing nucleotide triphosphate hydrolases"/>
    <property type="match status" value="1"/>
</dbReference>
<reference evidence="16 17" key="1">
    <citation type="submission" date="2019-01" db="EMBL/GenBank/DDBJ databases">
        <title>Geovibrio thiophilus DSM 11263, complete genome.</title>
        <authorList>
            <person name="Spring S."/>
            <person name="Bunk B."/>
            <person name="Sproer C."/>
        </authorList>
    </citation>
    <scope>NUCLEOTIDE SEQUENCE [LARGE SCALE GENOMIC DNA]</scope>
    <source>
        <strain evidence="16 17">DSM 11263</strain>
    </source>
</reference>
<evidence type="ECO:0000313" key="16">
    <source>
        <dbReference type="EMBL" id="QAR32289.1"/>
    </source>
</evidence>
<keyword evidence="10" id="KW-0238">DNA-binding</keyword>
<feature type="transmembrane region" description="Helical" evidence="14">
    <location>
        <begin position="12"/>
        <end position="32"/>
    </location>
</feature>
<evidence type="ECO:0000256" key="10">
    <source>
        <dbReference type="ARBA" id="ARBA00023125"/>
    </source>
</evidence>
<keyword evidence="17" id="KW-1185">Reference proteome</keyword>
<evidence type="ECO:0000256" key="7">
    <source>
        <dbReference type="ARBA" id="ARBA00022829"/>
    </source>
</evidence>
<keyword evidence="7" id="KW-0159">Chromosome partition</keyword>
<dbReference type="OrthoDB" id="9807790at2"/>
<proteinExistence type="inferred from homology"/>
<dbReference type="InterPro" id="IPR002543">
    <property type="entry name" value="FtsK_dom"/>
</dbReference>
<dbReference type="PANTHER" id="PTHR22683">
    <property type="entry name" value="SPORULATION PROTEIN RELATED"/>
    <property type="match status" value="1"/>
</dbReference>
<accession>A0A3R5UTS9</accession>
<dbReference type="SUPFAM" id="SSF46785">
    <property type="entry name" value="Winged helix' DNA-binding domain"/>
    <property type="match status" value="1"/>
</dbReference>
<feature type="transmembrane region" description="Helical" evidence="14">
    <location>
        <begin position="69"/>
        <end position="90"/>
    </location>
</feature>
<comment type="similarity">
    <text evidence="2">Belongs to the FtsK/SpoIIIE/SftA family.</text>
</comment>
<evidence type="ECO:0000259" key="15">
    <source>
        <dbReference type="PROSITE" id="PS50901"/>
    </source>
</evidence>
<evidence type="ECO:0000256" key="4">
    <source>
        <dbReference type="ARBA" id="ARBA00022618"/>
    </source>
</evidence>
<feature type="domain" description="FtsK" evidence="15">
    <location>
        <begin position="421"/>
        <end position="611"/>
    </location>
</feature>
<dbReference type="RefSeq" id="WP_128465576.1">
    <property type="nucleotide sequence ID" value="NZ_CP035108.1"/>
</dbReference>
<feature type="transmembrane region" description="Helical" evidence="14">
    <location>
        <begin position="154"/>
        <end position="176"/>
    </location>
</feature>
<dbReference type="InterPro" id="IPR041027">
    <property type="entry name" value="FtsK_alpha"/>
</dbReference>
<evidence type="ECO:0000256" key="2">
    <source>
        <dbReference type="ARBA" id="ARBA00006474"/>
    </source>
</evidence>
<feature type="transmembrane region" description="Helical" evidence="14">
    <location>
        <begin position="102"/>
        <end position="123"/>
    </location>
</feature>
<dbReference type="GO" id="GO:0007059">
    <property type="term" value="P:chromosome segregation"/>
    <property type="evidence" value="ECO:0007669"/>
    <property type="project" value="UniProtKB-KW"/>
</dbReference>
<evidence type="ECO:0000256" key="12">
    <source>
        <dbReference type="ARBA" id="ARBA00023306"/>
    </source>
</evidence>
<dbReference type="SMART" id="SM00843">
    <property type="entry name" value="Ftsk_gamma"/>
    <property type="match status" value="1"/>
</dbReference>
<dbReference type="Proteomes" id="UP000287502">
    <property type="component" value="Chromosome"/>
</dbReference>
<evidence type="ECO:0000313" key="17">
    <source>
        <dbReference type="Proteomes" id="UP000287502"/>
    </source>
</evidence>
<dbReference type="PROSITE" id="PS50901">
    <property type="entry name" value="FTSK"/>
    <property type="match status" value="1"/>
</dbReference>
<evidence type="ECO:0000256" key="8">
    <source>
        <dbReference type="ARBA" id="ARBA00022840"/>
    </source>
</evidence>
<evidence type="ECO:0000256" key="13">
    <source>
        <dbReference type="PROSITE-ProRule" id="PRU00289"/>
    </source>
</evidence>
<dbReference type="GO" id="GO:0051301">
    <property type="term" value="P:cell division"/>
    <property type="evidence" value="ECO:0007669"/>
    <property type="project" value="UniProtKB-KW"/>
</dbReference>
<dbReference type="InterPro" id="IPR050206">
    <property type="entry name" value="FtsK/SpoIIIE/SftA"/>
</dbReference>
<organism evidence="16 17">
    <name type="scientific">Geovibrio thiophilus</name>
    <dbReference type="NCBI Taxonomy" id="139438"/>
    <lineage>
        <taxon>Bacteria</taxon>
        <taxon>Pseudomonadati</taxon>
        <taxon>Deferribacterota</taxon>
        <taxon>Deferribacteres</taxon>
        <taxon>Deferribacterales</taxon>
        <taxon>Geovibrionaceae</taxon>
        <taxon>Geovibrio</taxon>
    </lineage>
</organism>
<dbReference type="AlphaFoldDB" id="A0A3R5UTS9"/>
<keyword evidence="6 13" id="KW-0547">Nucleotide-binding</keyword>
<evidence type="ECO:0000256" key="9">
    <source>
        <dbReference type="ARBA" id="ARBA00022989"/>
    </source>
</evidence>
<comment type="subcellular location">
    <subcellularLocation>
        <location evidence="1">Cell membrane</location>
        <topology evidence="1">Multi-pass membrane protein</topology>
    </subcellularLocation>
</comment>
<evidence type="ECO:0000256" key="11">
    <source>
        <dbReference type="ARBA" id="ARBA00023136"/>
    </source>
</evidence>
<keyword evidence="8 13" id="KW-0067">ATP-binding</keyword>
<keyword evidence="11 14" id="KW-0472">Membrane</keyword>
<dbReference type="Pfam" id="PF09397">
    <property type="entry name" value="FtsK_gamma"/>
    <property type="match status" value="1"/>
</dbReference>
<keyword evidence="5 14" id="KW-0812">Transmembrane</keyword>
<dbReference type="Pfam" id="PF17854">
    <property type="entry name" value="FtsK_alpha"/>
    <property type="match status" value="1"/>
</dbReference>
<dbReference type="GO" id="GO:0003677">
    <property type="term" value="F:DNA binding"/>
    <property type="evidence" value="ECO:0007669"/>
    <property type="project" value="UniProtKB-KW"/>
</dbReference>
<dbReference type="Gene3D" id="3.30.980.40">
    <property type="match status" value="1"/>
</dbReference>
<dbReference type="GO" id="GO:0005886">
    <property type="term" value="C:plasma membrane"/>
    <property type="evidence" value="ECO:0007669"/>
    <property type="project" value="UniProtKB-SubCell"/>
</dbReference>
<dbReference type="InterPro" id="IPR027417">
    <property type="entry name" value="P-loop_NTPase"/>
</dbReference>
<dbReference type="PANTHER" id="PTHR22683:SF41">
    <property type="entry name" value="DNA TRANSLOCASE FTSK"/>
    <property type="match status" value="1"/>
</dbReference>
<name>A0A3R5UTS9_9BACT</name>
<keyword evidence="12" id="KW-0131">Cell cycle</keyword>
<keyword evidence="9 14" id="KW-1133">Transmembrane helix</keyword>
<keyword evidence="4" id="KW-0132">Cell division</keyword>
<keyword evidence="3" id="KW-1003">Cell membrane</keyword>
<evidence type="ECO:0000256" key="5">
    <source>
        <dbReference type="ARBA" id="ARBA00022692"/>
    </source>
</evidence>
<protein>
    <submittedName>
        <fullName evidence="16">DNA translocase FtsK</fullName>
    </submittedName>
</protein>
<dbReference type="Pfam" id="PF01580">
    <property type="entry name" value="FtsK_SpoIIIE"/>
    <property type="match status" value="1"/>
</dbReference>
<evidence type="ECO:0000256" key="14">
    <source>
        <dbReference type="SAM" id="Phobius"/>
    </source>
</evidence>
<dbReference type="KEGG" id="gtl:EP073_02410"/>
<feature type="binding site" evidence="13">
    <location>
        <begin position="438"/>
        <end position="445"/>
    </location>
    <ligand>
        <name>ATP</name>
        <dbReference type="ChEBI" id="CHEBI:30616"/>
    </ligand>
</feature>
<dbReference type="CDD" id="cd01127">
    <property type="entry name" value="TrwB_TraG_TraD_VirD4"/>
    <property type="match status" value="1"/>
</dbReference>
<dbReference type="InterPro" id="IPR036390">
    <property type="entry name" value="WH_DNA-bd_sf"/>
</dbReference>
<dbReference type="GO" id="GO:0005524">
    <property type="term" value="F:ATP binding"/>
    <property type="evidence" value="ECO:0007669"/>
    <property type="project" value="UniProtKB-UniRule"/>
</dbReference>
<sequence>MDVENKKSLPLDIIFILSVAALIFLTLSIYSYSSSDPSFSHIIFSDYELRVNNLFGKTGAYFADLTGTFFGWAALCIPVFFTGTVYRLYLLRSGREEGRFGAVYSFMAMTVFVFLLSVMSGFFGGHDFFFDSQYTGGISGKASSDILVSFLGRAGGMIVTFFLLVISFMLFFAVTLSDMKQAFLRVKTGVKDGTGGRSFRGMFINAGRTVEAAETESAGGGIYTEPDEGYVPVTKPLSDDYFEPVQPEILPEPMEEDEEVFEVPKPQANGIDIKPKETVEQTSVKYDVPLSLLDKPSGKIKGESDEELKHKASILEQKLKDFGVLGKVREIRPGPVVTLFEFEPAPGIKINKIANLSDDLALAMSALSVRIIAPIPGKSVVGIELPNENRESVVLSELLTSLRFAESQSPLTFAMGKDASGKPYISDLTKMPHLLIAGTTGSGKSVSVNAMICSVLYKSSPRMVKFVMIDPKMVELSIYEGIPHLAAPVVVDVRKAATVLKNVVQEMESRYSLLAESKVRNIDSYNQKSETDGHPKMPYLIVVVDEFADLMMVAGKEVEQSIIRIAQMARAVGIHLILATQRPSVNVITGIIKANMPARLSFKVSSKIDSRTVIDSNGAELLLGKGDSLFIPPGTSETVRVHGCFVSDDEVGRITEHLKTLGEPEYNMDLVKDEDAGLDEIDESEIDDKYFEALELVRQKGFASISMIQRYLRIGYNRAARIVEIMEQKGIVAPSDGTSKPREVLKRD</sequence>
<dbReference type="EMBL" id="CP035108">
    <property type="protein sequence ID" value="QAR32289.1"/>
    <property type="molecule type" value="Genomic_DNA"/>
</dbReference>
<evidence type="ECO:0000256" key="6">
    <source>
        <dbReference type="ARBA" id="ARBA00022741"/>
    </source>
</evidence>
<gene>
    <name evidence="16" type="ORF">EP073_02410</name>
</gene>
<dbReference type="InterPro" id="IPR036388">
    <property type="entry name" value="WH-like_DNA-bd_sf"/>
</dbReference>
<evidence type="ECO:0000256" key="3">
    <source>
        <dbReference type="ARBA" id="ARBA00022475"/>
    </source>
</evidence>
<dbReference type="Pfam" id="PF13491">
    <property type="entry name" value="FtsK_4TM"/>
    <property type="match status" value="1"/>
</dbReference>
<evidence type="ECO:0000256" key="1">
    <source>
        <dbReference type="ARBA" id="ARBA00004651"/>
    </source>
</evidence>